<dbReference type="AlphaFoldDB" id="A0A6P0C3D3"/>
<reference evidence="2 3" key="1">
    <citation type="submission" date="2020-01" db="EMBL/GenBank/DDBJ databases">
        <title>Rhizobium genotypes associated with high levels of biological nitrogen fixation by grain legumes in a temperate-maritime cropping system.</title>
        <authorList>
            <person name="Maluk M."/>
            <person name="Francesc Ferrando Molina F."/>
            <person name="Lopez Del Egido L."/>
            <person name="Lafos M."/>
            <person name="Langarica-Fuentes A."/>
            <person name="Gebre Yohannes G."/>
            <person name="Young M.W."/>
            <person name="Martin P."/>
            <person name="Gantlett R."/>
            <person name="Kenicer G."/>
            <person name="Hawes C."/>
            <person name="Begg G.S."/>
            <person name="Quilliam R.S."/>
            <person name="Squire G.R."/>
            <person name="Poole P.S."/>
            <person name="Young P.W."/>
            <person name="Iannetta P.M."/>
            <person name="James E.K."/>
        </authorList>
    </citation>
    <scope>NUCLEOTIDE SEQUENCE [LARGE SCALE GENOMIC DNA]</scope>
    <source>
        <strain evidence="2 3">JHI944</strain>
    </source>
</reference>
<dbReference type="Proteomes" id="UP000471409">
    <property type="component" value="Unassembled WGS sequence"/>
</dbReference>
<protein>
    <recommendedName>
        <fullName evidence="1">Cytokinin glycosidase domain-containing protein</fullName>
    </recommendedName>
</protein>
<dbReference type="Pfam" id="PF02027">
    <property type="entry name" value="RolB_RolC"/>
    <property type="match status" value="1"/>
</dbReference>
<dbReference type="EMBL" id="WXXP01000056">
    <property type="protein sequence ID" value="NEK54859.1"/>
    <property type="molecule type" value="Genomic_DNA"/>
</dbReference>
<gene>
    <name evidence="2" type="ORF">GUK36_36905</name>
</gene>
<comment type="caution">
    <text evidence="2">The sequence shown here is derived from an EMBL/GenBank/DDBJ whole genome shotgun (WGS) entry which is preliminary data.</text>
</comment>
<name>A0A6P0C3D3_RHILE</name>
<sequence length="247" mass="28227">MHPPHNQLSSFYTNHTLIFHHTFTMADNYPTYTRPTFDSICLTGLSKDELRDGLKGAVKEYRAHLKRVKKAQIKWLAKARAHEQAATLHPRDFGALETVPCMTATPMSGYREAIELGRVPEDPALLYAYLPTEIVQTCVDNRNLEAVPSTYFPGVVLAFELCPYNRWISPVSASYKYQQRQCSLVEREQMQSFLAIFPTDRFTAEEDGVWTRCITRGHFDIVAHGEMIWPSVPNPSDTEWPTATGWE</sequence>
<organism evidence="2 3">
    <name type="scientific">Rhizobium leguminosarum</name>
    <dbReference type="NCBI Taxonomy" id="384"/>
    <lineage>
        <taxon>Bacteria</taxon>
        <taxon>Pseudomonadati</taxon>
        <taxon>Pseudomonadota</taxon>
        <taxon>Alphaproteobacteria</taxon>
        <taxon>Hyphomicrobiales</taxon>
        <taxon>Rhizobiaceae</taxon>
        <taxon>Rhizobium/Agrobacterium group</taxon>
        <taxon>Rhizobium</taxon>
    </lineage>
</organism>
<evidence type="ECO:0000313" key="2">
    <source>
        <dbReference type="EMBL" id="NEK54859.1"/>
    </source>
</evidence>
<dbReference type="InterPro" id="IPR006064">
    <property type="entry name" value="Glycosidase"/>
</dbReference>
<feature type="domain" description="Cytokinin glycosidase" evidence="1">
    <location>
        <begin position="32"/>
        <end position="205"/>
    </location>
</feature>
<evidence type="ECO:0000313" key="3">
    <source>
        <dbReference type="Proteomes" id="UP000471409"/>
    </source>
</evidence>
<proteinExistence type="predicted"/>
<evidence type="ECO:0000259" key="1">
    <source>
        <dbReference type="Pfam" id="PF02027"/>
    </source>
</evidence>
<accession>A0A6P0C3D3</accession>